<dbReference type="AlphaFoldDB" id="A0A3E2TMD4"/>
<dbReference type="InterPro" id="IPR043148">
    <property type="entry name" value="TagF_C"/>
</dbReference>
<comment type="caution">
    <text evidence="1">The sequence shown here is derived from an EMBL/GenBank/DDBJ whole genome shotgun (WGS) entry which is preliminary data.</text>
</comment>
<gene>
    <name evidence="1" type="ORF">DW070_10565</name>
</gene>
<evidence type="ECO:0000313" key="2">
    <source>
        <dbReference type="Proteomes" id="UP000260773"/>
    </source>
</evidence>
<dbReference type="Pfam" id="PF04464">
    <property type="entry name" value="Glyphos_transf"/>
    <property type="match status" value="1"/>
</dbReference>
<dbReference type="PANTHER" id="PTHR37316">
    <property type="entry name" value="TEICHOIC ACID GLYCEROL-PHOSPHATE PRIMASE"/>
    <property type="match status" value="1"/>
</dbReference>
<dbReference type="InterPro" id="IPR051612">
    <property type="entry name" value="Teichoic_Acid_Biosynth"/>
</dbReference>
<dbReference type="GO" id="GO:0016020">
    <property type="term" value="C:membrane"/>
    <property type="evidence" value="ECO:0007669"/>
    <property type="project" value="InterPro"/>
</dbReference>
<dbReference type="PANTHER" id="PTHR37316:SF3">
    <property type="entry name" value="TEICHOIC ACID GLYCEROL-PHOSPHATE TRANSFERASE"/>
    <property type="match status" value="1"/>
</dbReference>
<protein>
    <submittedName>
        <fullName evidence="1">Uncharacterized protein</fullName>
    </submittedName>
</protein>
<evidence type="ECO:0000313" key="1">
    <source>
        <dbReference type="EMBL" id="RGB79055.1"/>
    </source>
</evidence>
<dbReference type="GO" id="GO:0047355">
    <property type="term" value="F:CDP-glycerol glycerophosphotransferase activity"/>
    <property type="evidence" value="ECO:0007669"/>
    <property type="project" value="InterPro"/>
</dbReference>
<organism evidence="1 2">
    <name type="scientific">Coprococcus catus</name>
    <dbReference type="NCBI Taxonomy" id="116085"/>
    <lineage>
        <taxon>Bacteria</taxon>
        <taxon>Bacillati</taxon>
        <taxon>Bacillota</taxon>
        <taxon>Clostridia</taxon>
        <taxon>Lachnospirales</taxon>
        <taxon>Lachnospiraceae</taxon>
        <taxon>Coprococcus</taxon>
    </lineage>
</organism>
<dbReference type="InterPro" id="IPR007554">
    <property type="entry name" value="Glycerophosphate_synth"/>
</dbReference>
<sequence length="120" mass="13899">MVDVSCYPDIQELMVFTDAMITDYSSCIFDFILTYKPGFIYAVNEQGYDSERGLYYPLSATPFSIAHSNTELEQNIRDFNPVEYHDKVVQFLTEKGCIDDGKASERVVQLITKLFRRLEE</sequence>
<proteinExistence type="predicted"/>
<name>A0A3E2TMD4_9FIRM</name>
<dbReference type="Gene3D" id="3.40.50.12580">
    <property type="match status" value="1"/>
</dbReference>
<accession>A0A3E2TMD4</accession>
<reference evidence="1 2" key="1">
    <citation type="submission" date="2018-08" db="EMBL/GenBank/DDBJ databases">
        <title>A genome reference for cultivated species of the human gut microbiota.</title>
        <authorList>
            <person name="Zou Y."/>
            <person name="Xue W."/>
            <person name="Luo G."/>
        </authorList>
    </citation>
    <scope>NUCLEOTIDE SEQUENCE [LARGE SCALE GENOMIC DNA]</scope>
    <source>
        <strain evidence="1 2">AF45-17</strain>
    </source>
</reference>
<dbReference type="EMBL" id="QVEP01000025">
    <property type="protein sequence ID" value="RGB79055.1"/>
    <property type="molecule type" value="Genomic_DNA"/>
</dbReference>
<dbReference type="Proteomes" id="UP000260773">
    <property type="component" value="Unassembled WGS sequence"/>
</dbReference>